<dbReference type="EMBL" id="SADY01000005">
    <property type="protein sequence ID" value="TQR43964.1"/>
    <property type="molecule type" value="Genomic_DNA"/>
</dbReference>
<evidence type="ECO:0000313" key="1">
    <source>
        <dbReference type="EMBL" id="TQR43964.1"/>
    </source>
</evidence>
<reference evidence="1 2" key="1">
    <citation type="submission" date="2018-03" db="EMBL/GenBank/DDBJ databases">
        <title>Aerobic endospore-forming bacteria genome sequencing and assembly.</title>
        <authorList>
            <person name="Cavalcante D.A."/>
            <person name="Driks A."/>
            <person name="Putonti C."/>
            <person name="De-Souza M.T."/>
        </authorList>
    </citation>
    <scope>NUCLEOTIDE SEQUENCE [LARGE SCALE GENOMIC DNA]</scope>
    <source>
        <strain evidence="1 2">SDF0028</strain>
    </source>
</reference>
<sequence>MTLDSLKSLEKDIGALIKRILVDLKMEKKCNEDEFDILLVKLNEYKLLLRKQEVISKSFAGALFYLFSTMVLEAKYTNYEPQLMKKIFDLRSVLLSLHNEEIFG</sequence>
<protein>
    <submittedName>
        <fullName evidence="1">Uncharacterized protein</fullName>
    </submittedName>
</protein>
<proteinExistence type="predicted"/>
<gene>
    <name evidence="1" type="ORF">C7Y44_17800</name>
</gene>
<dbReference type="RefSeq" id="WP_142544965.1">
    <property type="nucleotide sequence ID" value="NZ_SADY01000005.1"/>
</dbReference>
<accession>A0ABY3AMI7</accession>
<evidence type="ECO:0000313" key="2">
    <source>
        <dbReference type="Proteomes" id="UP000316208"/>
    </source>
</evidence>
<name>A0ABY3AMI7_PAEPP</name>
<organism evidence="1 2">
    <name type="scientific">Paenibacillus popilliae</name>
    <name type="common">Bacillus popilliae</name>
    <dbReference type="NCBI Taxonomy" id="78057"/>
    <lineage>
        <taxon>Bacteria</taxon>
        <taxon>Bacillati</taxon>
        <taxon>Bacillota</taxon>
        <taxon>Bacilli</taxon>
        <taxon>Bacillales</taxon>
        <taxon>Paenibacillaceae</taxon>
        <taxon>Paenibacillus</taxon>
    </lineage>
</organism>
<keyword evidence="2" id="KW-1185">Reference proteome</keyword>
<comment type="caution">
    <text evidence="1">The sequence shown here is derived from an EMBL/GenBank/DDBJ whole genome shotgun (WGS) entry which is preliminary data.</text>
</comment>
<dbReference type="Proteomes" id="UP000316208">
    <property type="component" value="Unassembled WGS sequence"/>
</dbReference>